<dbReference type="EMBL" id="FNVD01000008">
    <property type="protein sequence ID" value="SEF99942.1"/>
    <property type="molecule type" value="Genomic_DNA"/>
</dbReference>
<dbReference type="AlphaFoldDB" id="A0A1H5WKB8"/>
<dbReference type="Proteomes" id="UP000236742">
    <property type="component" value="Unassembled WGS sequence"/>
</dbReference>
<keyword evidence="6" id="KW-1185">Reference proteome</keyword>
<dbReference type="Pfam" id="PF00534">
    <property type="entry name" value="Glycos_transf_1"/>
    <property type="match status" value="1"/>
</dbReference>
<dbReference type="RefSeq" id="WP_104008162.1">
    <property type="nucleotide sequence ID" value="NZ_FNVD01000008.1"/>
</dbReference>
<dbReference type="CDD" id="cd03801">
    <property type="entry name" value="GT4_PimA-like"/>
    <property type="match status" value="1"/>
</dbReference>
<evidence type="ECO:0000313" key="6">
    <source>
        <dbReference type="Proteomes" id="UP000236742"/>
    </source>
</evidence>
<sequence>MTETARPDEIEVIAPNFKRRLSGVTATIARLVPLQARMIGIRATGPGLPADVPHMPLWQCLSLPRSRDGRPVWRVWHARRNVEMLAGLVLRGLFRRRLRLVFTSASQRHHTGWTRLLLNRMDAVIATSKATESYLSVPATVILHGIDTDRFAPAADRAALRARLGLPAEARIVGCIGRIRAQKGTDVFVDAMIEVARDRPDVIGVVLGRATAKHRDFLAGLKDRVAQAGLSDRILFPEEVPVDRVADWYAALDLFIAPQRWEGFGLTPLEAMACGVPVIATTVGAFPELLAQGTTGTLIAPGDAQQMAEAAAAYLDDPDRLAREGAAGRAHVLNRFRIEDEARAIVGVYRRLLEQA</sequence>
<accession>A0A1H5WKB8</accession>
<dbReference type="SUPFAM" id="SSF53756">
    <property type="entry name" value="UDP-Glycosyltransferase/glycogen phosphorylase"/>
    <property type="match status" value="1"/>
</dbReference>
<protein>
    <submittedName>
        <fullName evidence="5">Mannosyltransferase</fullName>
    </submittedName>
</protein>
<dbReference type="InterPro" id="IPR001296">
    <property type="entry name" value="Glyco_trans_1"/>
</dbReference>
<keyword evidence="3 5" id="KW-0808">Transferase</keyword>
<comment type="similarity">
    <text evidence="1">Belongs to the glycosyltransferase group 1 family. Glycosyltransferase 4 subfamily.</text>
</comment>
<dbReference type="PANTHER" id="PTHR12526">
    <property type="entry name" value="GLYCOSYLTRANSFERASE"/>
    <property type="match status" value="1"/>
</dbReference>
<keyword evidence="2 5" id="KW-0328">Glycosyltransferase</keyword>
<reference evidence="5 6" key="1">
    <citation type="submission" date="2016-10" db="EMBL/GenBank/DDBJ databases">
        <authorList>
            <person name="de Groot N.N."/>
        </authorList>
    </citation>
    <scope>NUCLEOTIDE SEQUENCE [LARGE SCALE GENOMIC DNA]</scope>
    <source>
        <strain evidence="5 6">DSM 23413</strain>
    </source>
</reference>
<gene>
    <name evidence="5" type="ORF">SAMN05421751_10886</name>
</gene>
<proteinExistence type="inferred from homology"/>
<dbReference type="GO" id="GO:0016757">
    <property type="term" value="F:glycosyltransferase activity"/>
    <property type="evidence" value="ECO:0007669"/>
    <property type="project" value="UniProtKB-KW"/>
</dbReference>
<evidence type="ECO:0000313" key="5">
    <source>
        <dbReference type="EMBL" id="SEF99942.1"/>
    </source>
</evidence>
<evidence type="ECO:0000259" key="4">
    <source>
        <dbReference type="Pfam" id="PF00534"/>
    </source>
</evidence>
<evidence type="ECO:0000256" key="1">
    <source>
        <dbReference type="ARBA" id="ARBA00009481"/>
    </source>
</evidence>
<evidence type="ECO:0000256" key="2">
    <source>
        <dbReference type="ARBA" id="ARBA00022676"/>
    </source>
</evidence>
<dbReference type="Gene3D" id="3.40.50.2000">
    <property type="entry name" value="Glycogen Phosphorylase B"/>
    <property type="match status" value="2"/>
</dbReference>
<evidence type="ECO:0000256" key="3">
    <source>
        <dbReference type="ARBA" id="ARBA00022679"/>
    </source>
</evidence>
<dbReference type="PANTHER" id="PTHR12526:SF640">
    <property type="entry name" value="COLANIC ACID BIOSYNTHESIS GLYCOSYLTRANSFERASE WCAL-RELATED"/>
    <property type="match status" value="1"/>
</dbReference>
<organism evidence="5 6">
    <name type="scientific">Jhaorihella thermophila</name>
    <dbReference type="NCBI Taxonomy" id="488547"/>
    <lineage>
        <taxon>Bacteria</taxon>
        <taxon>Pseudomonadati</taxon>
        <taxon>Pseudomonadota</taxon>
        <taxon>Alphaproteobacteria</taxon>
        <taxon>Rhodobacterales</taxon>
        <taxon>Paracoccaceae</taxon>
        <taxon>Jhaorihella</taxon>
    </lineage>
</organism>
<dbReference type="OrthoDB" id="5490290at2"/>
<name>A0A1H5WKB8_9RHOB</name>
<feature type="domain" description="Glycosyl transferase family 1" evidence="4">
    <location>
        <begin position="157"/>
        <end position="329"/>
    </location>
</feature>